<keyword evidence="2" id="KW-1185">Reference proteome</keyword>
<name>A0A4Q4KL97_9FLAO</name>
<dbReference type="RefSeq" id="WP_130093604.1">
    <property type="nucleotide sequence ID" value="NZ_SETE01000003.1"/>
</dbReference>
<proteinExistence type="predicted"/>
<dbReference type="EMBL" id="SETE01000003">
    <property type="protein sequence ID" value="RYM34163.1"/>
    <property type="molecule type" value="Genomic_DNA"/>
</dbReference>
<reference evidence="1 2" key="1">
    <citation type="submission" date="2019-02" db="EMBL/GenBank/DDBJ databases">
        <title>Genome sequence of the sea-ice species Brumimicrobium glaciale.</title>
        <authorList>
            <person name="Bowman J.P."/>
        </authorList>
    </citation>
    <scope>NUCLEOTIDE SEQUENCE [LARGE SCALE GENOMIC DNA]</scope>
    <source>
        <strain evidence="1 2">IC156</strain>
    </source>
</reference>
<dbReference type="AlphaFoldDB" id="A0A4Q4KL97"/>
<dbReference type="Proteomes" id="UP000293952">
    <property type="component" value="Unassembled WGS sequence"/>
</dbReference>
<evidence type="ECO:0000313" key="1">
    <source>
        <dbReference type="EMBL" id="RYM34163.1"/>
    </source>
</evidence>
<accession>A0A4Q4KL97</accession>
<dbReference type="OrthoDB" id="953239at2"/>
<organism evidence="1 2">
    <name type="scientific">Brumimicrobium glaciale</name>
    <dbReference type="NCBI Taxonomy" id="200475"/>
    <lineage>
        <taxon>Bacteria</taxon>
        <taxon>Pseudomonadati</taxon>
        <taxon>Bacteroidota</taxon>
        <taxon>Flavobacteriia</taxon>
        <taxon>Flavobacteriales</taxon>
        <taxon>Crocinitomicaceae</taxon>
        <taxon>Brumimicrobium</taxon>
    </lineage>
</organism>
<gene>
    <name evidence="1" type="ORF">ERX46_09400</name>
</gene>
<evidence type="ECO:0000313" key="2">
    <source>
        <dbReference type="Proteomes" id="UP000293952"/>
    </source>
</evidence>
<comment type="caution">
    <text evidence="1">The sequence shown here is derived from an EMBL/GenBank/DDBJ whole genome shotgun (WGS) entry which is preliminary data.</text>
</comment>
<protein>
    <submittedName>
        <fullName evidence="1">Uncharacterized protein</fullName>
    </submittedName>
</protein>
<sequence>MKEELKGPEVENVYVAIVQELGEDNVIVYDVYFINESEDILEQVLITSKGYATPKENGDKVETTTLRKDLGGLIPFSAQKVEPIMEDVMALTNEYWVCFWIGNKMYDKKYVFHSDLIKEENFEYIPLLNLKGVMIG</sequence>